<dbReference type="GO" id="GO:0019028">
    <property type="term" value="C:viral capsid"/>
    <property type="evidence" value="ECO:0007669"/>
    <property type="project" value="UniProtKB-UniRule"/>
</dbReference>
<comment type="caution">
    <text evidence="15">Lacks conserved residue(s) required for the propagation of feature annotation.</text>
</comment>
<reference evidence="16" key="1">
    <citation type="submission" date="2020-02" db="EMBL/GenBank/DDBJ databases">
        <title>A novel deltapapillomavirus associated with fibropapilloma in Camelus dromedaries.</title>
        <authorList>
            <person name="Sobhy N.M."/>
            <person name="El Damaty H.M."/>
            <person name="Mor S.K."/>
            <person name="Singh V."/>
            <person name="Youssef C.R.B."/>
            <person name="Goyal S.M."/>
        </authorList>
    </citation>
    <scope>NUCLEOTIDE SEQUENCE</scope>
    <source>
        <strain evidence="16">NMS2</strain>
    </source>
</reference>
<evidence type="ECO:0000256" key="3">
    <source>
        <dbReference type="ARBA" id="ARBA00022561"/>
    </source>
</evidence>
<dbReference type="HAMAP" id="MF_04003">
    <property type="entry name" value="PPV_L2"/>
    <property type="match status" value="1"/>
</dbReference>
<accession>A0A7D7RAU3</accession>
<dbReference type="InterPro" id="IPR000784">
    <property type="entry name" value="Late_L2"/>
</dbReference>
<keyword evidence="6" id="KW-1040">Host Golgi apparatus</keyword>
<keyword evidence="5 15" id="KW-0945">Host-virus interaction</keyword>
<evidence type="ECO:0000256" key="14">
    <source>
        <dbReference type="ARBA" id="ARBA00023296"/>
    </source>
</evidence>
<dbReference type="GO" id="GO:0005198">
    <property type="term" value="F:structural molecule activity"/>
    <property type="evidence" value="ECO:0007669"/>
    <property type="project" value="UniProtKB-UniRule"/>
</dbReference>
<dbReference type="GO" id="GO:0046718">
    <property type="term" value="P:symbiont entry into host cell"/>
    <property type="evidence" value="ECO:0007669"/>
    <property type="project" value="UniProtKB-KW"/>
</dbReference>
<dbReference type="EMBL" id="MT130101">
    <property type="protein sequence ID" value="QMS92586.1"/>
    <property type="molecule type" value="Genomic_DNA"/>
</dbReference>
<keyword evidence="4 15" id="KW-1048">Host nucleus</keyword>
<keyword evidence="7 15" id="KW-0946">Virion</keyword>
<comment type="subunit">
    <text evidence="15">Interacts with major capsid protein L1. Interacts with E2; this interaction inhibits E2 transcriptional activity but not the DNA replication function E2. Interacts with host HSPA8; this interaction is required for L2 nuclear translocation. Interacts with host importins KPNB2 and KPNB3. Forms a complex with importin alpha2-beta1 heterodimers via interaction with the importin alpha2 adapter. Interacts with host DYNLT1; this interaction is essential for virus intracellular transport during entry. Interacts (via C-terminus) with host retromer subunits VPS35 AND VPS29.</text>
</comment>
<keyword evidence="11 15" id="KW-1176">Cytoplasmic inwards viral transport</keyword>
<keyword evidence="12 15" id="KW-0238">DNA-binding</keyword>
<comment type="PTM">
    <text evidence="15">Highly phosphorylated.</text>
</comment>
<feature type="disulfide bond" evidence="15">
    <location>
        <begin position="21"/>
        <end position="27"/>
    </location>
</feature>
<sequence length="501" mass="53659">MAAAARRRVRRANPYDLYRTCKANNTCPPDIIPLVEGNTIADQILKWGSWAVYLGGLGIGTGVGSIGGRAPTTASVKAGIENALVRIFAGAKSGNLPRPSAVDIPLDTLGVSGGAGDTGVSVGVSEVSPVVVPEGVGPVDAAANADTLQDTVITYIDSLTDEHALIDIRPLEGGDNTQVYTSSTFSNPAFEGASQQPVLGETTNLENIFVGGRSLGDTGGESIELTEFNGPHTSTPADGRSDVQVKGRGNWFSRRYYTQVTMDPSVFESATKEYGFENPAYEGDSFTVSDEALTHFRAVLPELQDATHITASRLLRGRSGRVGVDRVASTKTIGTRSGVRIGGQVHLRHSLSSIGSDVELLPLHLINSDTPLTLETAFVEAPDASESIDAEGFPVSYSEEDLLDDDVSLPHGHLVIGSRFLNETVPMPEYTSVYKAIVPVDVSDILRPSTDSNWTNVVPEPGGDMTPGIVIDLSDDYYRHYYLHPSLLRKRKSKVRKLWYA</sequence>
<keyword evidence="1 15" id="KW-1163">Viral penetration into host nucleus</keyword>
<keyword evidence="9 15" id="KW-1177">Microtubular inwards viral transport</keyword>
<protein>
    <recommendedName>
        <fullName evidence="15">Minor capsid protein L2</fullName>
    </recommendedName>
</protein>
<keyword evidence="3 15" id="KW-0167">Capsid protein</keyword>
<dbReference type="GO" id="GO:0003677">
    <property type="term" value="F:DNA binding"/>
    <property type="evidence" value="ECO:0007669"/>
    <property type="project" value="UniProtKB-UniRule"/>
</dbReference>
<dbReference type="Pfam" id="PF00513">
    <property type="entry name" value="Late_protein_L2"/>
    <property type="match status" value="1"/>
</dbReference>
<gene>
    <name evidence="15" type="primary">L2</name>
</gene>
<comment type="subcellular location">
    <subcellularLocation>
        <location evidence="15">Virion</location>
    </subcellularLocation>
    <subcellularLocation>
        <location evidence="15">Host nucleus</location>
    </subcellularLocation>
</comment>
<evidence type="ECO:0000313" key="16">
    <source>
        <dbReference type="EMBL" id="QMS92586.1"/>
    </source>
</evidence>
<comment type="function">
    <text evidence="15">Minor protein of the capsid that localizes along the inner surface of the virion, within the central cavities beneath the L1 pentamers. Plays a role in capsid stabilization through interaction with the major capsid protein L1. Once the virion enters the host cell, L2 escorts the genomic DNA into the nucleus by promoting escape from the endosomal compartments and traffic through the host Golgi network. Mechanistically, the C-terminus of L2 possesses a cell-penetrating peptide that protudes from the host endosome, interacts with host cytoplasmic retromer cargo and thereby mediates the capsid delivery to the host trans-Golgi network. Plays a role through its interaction with host dynein in the intracellular microtubule-dependent transport of viral capsid toward the nucleus. Mediates the viral genome import into the nucleus through binding to host importins. Once within the nucleus, L2 localizes viral genomes to host PML bodies in order to activate early gene expression for establishment of infection. Later on, promotes late gene expression by interacting with the viral E2 protein and by inhibiting its transcriptional activation functions. During virion assembly, encapsidates the genome by direct interaction with the viral DNA.</text>
</comment>
<evidence type="ECO:0000256" key="9">
    <source>
        <dbReference type="ARBA" id="ARBA00022952"/>
    </source>
</evidence>
<dbReference type="GO" id="GO:0042025">
    <property type="term" value="C:host cell nucleus"/>
    <property type="evidence" value="ECO:0007669"/>
    <property type="project" value="UniProtKB-SubCell"/>
</dbReference>
<evidence type="ECO:0000256" key="5">
    <source>
        <dbReference type="ARBA" id="ARBA00022581"/>
    </source>
</evidence>
<keyword evidence="14 15" id="KW-1160">Virus entry into host cell</keyword>
<dbReference type="GO" id="GO:0075732">
    <property type="term" value="P:viral penetration into host nucleus"/>
    <property type="evidence" value="ECO:0007669"/>
    <property type="project" value="UniProtKB-KW"/>
</dbReference>
<organism evidence="16">
    <name type="scientific">Camelus dromedarius papillomavirus 1</name>
    <dbReference type="NCBI Taxonomy" id="996650"/>
    <lineage>
        <taxon>Viruses</taxon>
        <taxon>Monodnaviria</taxon>
        <taxon>Shotokuvirae</taxon>
        <taxon>Cossaviricota</taxon>
        <taxon>Papovaviricetes</taxon>
        <taxon>Zurhausenvirales</taxon>
        <taxon>Papillomaviridae</taxon>
        <taxon>Firstpapillomavirinae</taxon>
        <taxon>Deltapapillomavirus</taxon>
        <taxon>Deltapapillomavirus 6</taxon>
    </lineage>
</organism>
<evidence type="ECO:0000256" key="8">
    <source>
        <dbReference type="ARBA" id="ARBA00022921"/>
    </source>
</evidence>
<evidence type="ECO:0000256" key="1">
    <source>
        <dbReference type="ARBA" id="ARBA00022524"/>
    </source>
</evidence>
<keyword evidence="8 15" id="KW-0426">Late protein</keyword>
<evidence type="ECO:0000256" key="2">
    <source>
        <dbReference type="ARBA" id="ARBA00022553"/>
    </source>
</evidence>
<evidence type="ECO:0000256" key="11">
    <source>
        <dbReference type="ARBA" id="ARBA00023120"/>
    </source>
</evidence>
<evidence type="ECO:0000256" key="12">
    <source>
        <dbReference type="ARBA" id="ARBA00023125"/>
    </source>
</evidence>
<evidence type="ECO:0000256" key="13">
    <source>
        <dbReference type="ARBA" id="ARBA00023157"/>
    </source>
</evidence>
<dbReference type="GO" id="GO:0075521">
    <property type="term" value="P:microtubule-dependent intracellular transport of viral material towards nucleus"/>
    <property type="evidence" value="ECO:0007669"/>
    <property type="project" value="UniProtKB-UniRule"/>
</dbReference>
<keyword evidence="2 15" id="KW-0597">Phosphoprotein</keyword>
<proteinExistence type="inferred from homology"/>
<evidence type="ECO:0000256" key="6">
    <source>
        <dbReference type="ARBA" id="ARBA00022812"/>
    </source>
</evidence>
<evidence type="ECO:0000256" key="15">
    <source>
        <dbReference type="HAMAP-Rule" id="MF_04003"/>
    </source>
</evidence>
<evidence type="ECO:0000256" key="4">
    <source>
        <dbReference type="ARBA" id="ARBA00022562"/>
    </source>
</evidence>
<evidence type="ECO:0000256" key="10">
    <source>
        <dbReference type="ARBA" id="ARBA00023046"/>
    </source>
</evidence>
<keyword evidence="13 15" id="KW-1015">Disulfide bond</keyword>
<comment type="similarity">
    <text evidence="15">Belongs to the papillomaviridae L2 protein family.</text>
</comment>
<dbReference type="GO" id="GO:0043657">
    <property type="term" value="C:host cell"/>
    <property type="evidence" value="ECO:0007669"/>
    <property type="project" value="GOC"/>
</dbReference>
<name>A0A7D7RAU3_9PAPI</name>
<evidence type="ECO:0000256" key="7">
    <source>
        <dbReference type="ARBA" id="ARBA00022844"/>
    </source>
</evidence>
<keyword evidence="10" id="KW-1039">Host endosome</keyword>